<evidence type="ECO:0000313" key="5">
    <source>
        <dbReference type="EMBL" id="MDO7874158.1"/>
    </source>
</evidence>
<keyword evidence="3" id="KW-0808">Transferase</keyword>
<comment type="caution">
    <text evidence="5">The sequence shown here is derived from an EMBL/GenBank/DDBJ whole genome shotgun (WGS) entry which is preliminary data.</text>
</comment>
<dbReference type="InterPro" id="IPR001503">
    <property type="entry name" value="Glyco_trans_10"/>
</dbReference>
<dbReference type="RefSeq" id="WP_305005474.1">
    <property type="nucleotide sequence ID" value="NZ_JAUQSY010000003.1"/>
</dbReference>
<dbReference type="SUPFAM" id="SSF53756">
    <property type="entry name" value="UDP-Glycosyltransferase/glycogen phosphorylase"/>
    <property type="match status" value="1"/>
</dbReference>
<name>A0ABT9B7I5_9BACT</name>
<organism evidence="5 6">
    <name type="scientific">Hymenobacter aranciens</name>
    <dbReference type="NCBI Taxonomy" id="3063996"/>
    <lineage>
        <taxon>Bacteria</taxon>
        <taxon>Pseudomonadati</taxon>
        <taxon>Bacteroidota</taxon>
        <taxon>Cytophagia</taxon>
        <taxon>Cytophagales</taxon>
        <taxon>Hymenobacteraceae</taxon>
        <taxon>Hymenobacter</taxon>
    </lineage>
</organism>
<dbReference type="InterPro" id="IPR038577">
    <property type="entry name" value="GT10-like_C_sf"/>
</dbReference>
<evidence type="ECO:0000313" key="6">
    <source>
        <dbReference type="Proteomes" id="UP001176429"/>
    </source>
</evidence>
<dbReference type="Pfam" id="PF00852">
    <property type="entry name" value="Glyco_transf_10"/>
    <property type="match status" value="1"/>
</dbReference>
<keyword evidence="6" id="KW-1185">Reference proteome</keyword>
<dbReference type="InterPro" id="IPR055270">
    <property type="entry name" value="Glyco_tran_10_C"/>
</dbReference>
<dbReference type="PANTHER" id="PTHR11929:SF194">
    <property type="entry name" value="ALPHA-(1,3)-FUCOSYLTRANSFERASE 10"/>
    <property type="match status" value="1"/>
</dbReference>
<dbReference type="Proteomes" id="UP001176429">
    <property type="component" value="Unassembled WGS sequence"/>
</dbReference>
<dbReference type="EMBL" id="JAUQSY010000003">
    <property type="protein sequence ID" value="MDO7874158.1"/>
    <property type="molecule type" value="Genomic_DNA"/>
</dbReference>
<proteinExistence type="inferred from homology"/>
<keyword evidence="2" id="KW-0328">Glycosyltransferase</keyword>
<evidence type="ECO:0000256" key="2">
    <source>
        <dbReference type="ARBA" id="ARBA00022676"/>
    </source>
</evidence>
<evidence type="ECO:0000256" key="3">
    <source>
        <dbReference type="ARBA" id="ARBA00022679"/>
    </source>
</evidence>
<accession>A0ABT9B7I5</accession>
<reference evidence="5" key="1">
    <citation type="submission" date="2023-07" db="EMBL/GenBank/DDBJ databases">
        <authorList>
            <person name="Kim M.K."/>
        </authorList>
    </citation>
    <scope>NUCLEOTIDE SEQUENCE</scope>
    <source>
        <strain evidence="5">ASUV-10-1</strain>
    </source>
</reference>
<feature type="domain" description="Fucosyltransferase C-terminal" evidence="4">
    <location>
        <begin position="248"/>
        <end position="328"/>
    </location>
</feature>
<sequence length="378" mass="43398">MTPLLKATLFVRPDAALLNNGVFSGAPLHGMKSDMYQFIALRHELRRHGIELATQDIHPPQESALVLVLDQVEAFQDFQRPATCLALCLMLSEPPTYYPTNWDKARHQVFDRILTYDVQLIDDVRYFRYHYAIDFEDYPAFQPVSEAEFAERKLCMLAAASFAVLPPPPGSRSLLYERYNTLRWFSNQQPTHLDFYSRGVHPDTYASFRGAGLLKRWLPQFVLRAIVHGRKRIFDRVYRGSIPPLEKIEYVRRYKFAIAYENTEGLNGYLTEKLFDCLAAATVPVYLGDQLAPDLVPPDCYIDRRQFATHEELYQYLATMPYARYAEYVAAIQRFMKQVPQGILSTAYNTRLLTDALLGALPKALRPVSQPSISLSHG</sequence>
<evidence type="ECO:0000259" key="4">
    <source>
        <dbReference type="Pfam" id="PF00852"/>
    </source>
</evidence>
<dbReference type="Gene3D" id="3.40.50.11660">
    <property type="entry name" value="Glycosyl transferase family 10, C-terminal domain"/>
    <property type="match status" value="1"/>
</dbReference>
<evidence type="ECO:0000256" key="1">
    <source>
        <dbReference type="ARBA" id="ARBA00008919"/>
    </source>
</evidence>
<protein>
    <submittedName>
        <fullName evidence="5">Glycosyltransferase family 10</fullName>
    </submittedName>
</protein>
<dbReference type="PANTHER" id="PTHR11929">
    <property type="entry name" value="ALPHA- 1,3 -FUCOSYLTRANSFERASE"/>
    <property type="match status" value="1"/>
</dbReference>
<gene>
    <name evidence="5" type="ORF">Q5H93_05390</name>
</gene>
<comment type="similarity">
    <text evidence="1">Belongs to the glycosyltransferase 10 family.</text>
</comment>